<dbReference type="Gene3D" id="2.170.130.10">
    <property type="entry name" value="TonB-dependent receptor, plug domain"/>
    <property type="match status" value="1"/>
</dbReference>
<dbReference type="SUPFAM" id="SSF56935">
    <property type="entry name" value="Porins"/>
    <property type="match status" value="1"/>
</dbReference>
<dbReference type="InterPro" id="IPR000531">
    <property type="entry name" value="Beta-barrel_TonB"/>
</dbReference>
<evidence type="ECO:0000256" key="5">
    <source>
        <dbReference type="ARBA" id="ARBA00022692"/>
    </source>
</evidence>
<keyword evidence="6 15" id="KW-0732">Signal</keyword>
<keyword evidence="7" id="KW-0408">Iron</keyword>
<sequence length="691" mass="74772">MSIPVSATPRASRMAVAVCLSLSLSLVSRPAAAGGDDDPGAATLDTVVVRGERPATVESLQQARDRLSQRAGGTAIIDADTYRDGRASTMADALGYAPGVFIQSRFGAEEARLSIRGSGLQRTFHGRGIELMQDGSPLNLADGSFDFQAVEPLSARYVEVYRGANALEYGAATLGGAVNFVSPTGHDAAALTGRMEAGSSGYRRGQVATAGSRGDADGYASLTAFEQDGFRDHAVQENYRLFANAGYRFNDTLDGRLYYTHVDTDSQLPGSLTRAQAYADPRQAAAGSVVLDQKRDFRLDRVAGRLAWTPGDGRKLSLSLYYADKSLDHPIFQVLRQDTRDYGMDLRWQASGALAGHRNELVAGLAYGRGDTTDARFLNLGGTAGARTNGYAQHASNAKAYLENQAWLTDRWTLVMGAQGLKSVRNLRDTFVTALDESFREDYSGFSPKLGTRFIVDERLQFFGNLSRSMEPPSFGELAGGPNVTRNDAQRATTAELGMRIQRAGLSLDAAVYRARVEEELLSLSDGDGNPLGTVNADHTLHQGVELGLDWAFANRWKLSANYLLNDFRFDHDPVYGDNTLAGVPRQQVRMALRWSPGPVFHVAPQVEWVPQDYYIDHANTFTAPGYALLGLKLGGDIGSGASWFVDARNLADRKWISTTGVIADAGGQDSAQFLPGDGRSVYAGLQWAWQ</sequence>
<reference evidence="18 19" key="1">
    <citation type="submission" date="2019-06" db="EMBL/GenBank/DDBJ databases">
        <title>Lysobacter alkalisoli sp. nov. isolated from saline soil.</title>
        <authorList>
            <person name="Sun J.-Q."/>
            <person name="Xu L."/>
        </authorList>
    </citation>
    <scope>NUCLEOTIDE SEQUENCE [LARGE SCALE GENOMIC DNA]</scope>
    <source>
        <strain evidence="18 19">JCM 31130</strain>
    </source>
</reference>
<dbReference type="Gene3D" id="2.40.170.20">
    <property type="entry name" value="TonB-dependent receptor, beta-barrel domain"/>
    <property type="match status" value="1"/>
</dbReference>
<name>A0A508AGE1_9GAMM</name>
<dbReference type="Pfam" id="PF07715">
    <property type="entry name" value="Plug"/>
    <property type="match status" value="1"/>
</dbReference>
<feature type="signal peptide" evidence="15">
    <location>
        <begin position="1"/>
        <end position="33"/>
    </location>
</feature>
<comment type="similarity">
    <text evidence="12 14">Belongs to the TonB-dependent receptor family.</text>
</comment>
<dbReference type="PANTHER" id="PTHR32552:SF89">
    <property type="entry name" value="CATECHOLATE SIDEROPHORE RECEPTOR FIU"/>
    <property type="match status" value="1"/>
</dbReference>
<feature type="domain" description="TonB-dependent receptor-like beta-barrel" evidence="16">
    <location>
        <begin position="240"/>
        <end position="651"/>
    </location>
</feature>
<evidence type="ECO:0000256" key="13">
    <source>
        <dbReference type="PROSITE-ProRule" id="PRU10143"/>
    </source>
</evidence>
<evidence type="ECO:0000256" key="7">
    <source>
        <dbReference type="ARBA" id="ARBA00023004"/>
    </source>
</evidence>
<evidence type="ECO:0000313" key="18">
    <source>
        <dbReference type="EMBL" id="TQD48916.1"/>
    </source>
</evidence>
<comment type="caution">
    <text evidence="18">The sequence shown here is derived from an EMBL/GenBank/DDBJ whole genome shotgun (WGS) entry which is preliminary data.</text>
</comment>
<dbReference type="CDD" id="cd01347">
    <property type="entry name" value="ligand_gated_channel"/>
    <property type="match status" value="1"/>
</dbReference>
<evidence type="ECO:0000256" key="11">
    <source>
        <dbReference type="ARBA" id="ARBA00023237"/>
    </source>
</evidence>
<evidence type="ECO:0000256" key="12">
    <source>
        <dbReference type="PROSITE-ProRule" id="PRU01360"/>
    </source>
</evidence>
<dbReference type="PROSITE" id="PS52016">
    <property type="entry name" value="TONB_DEPENDENT_REC_3"/>
    <property type="match status" value="1"/>
</dbReference>
<dbReference type="InterPro" id="IPR012910">
    <property type="entry name" value="Plug_dom"/>
</dbReference>
<comment type="subcellular location">
    <subcellularLocation>
        <location evidence="1 12">Cell outer membrane</location>
        <topology evidence="1 12">Multi-pass membrane protein</topology>
    </subcellularLocation>
</comment>
<keyword evidence="11 12" id="KW-0998">Cell outer membrane</keyword>
<keyword evidence="2 12" id="KW-0813">Transport</keyword>
<evidence type="ECO:0000256" key="1">
    <source>
        <dbReference type="ARBA" id="ARBA00004571"/>
    </source>
</evidence>
<dbReference type="EMBL" id="VICE01000044">
    <property type="protein sequence ID" value="TQD48916.1"/>
    <property type="molecule type" value="Genomic_DNA"/>
</dbReference>
<dbReference type="AlphaFoldDB" id="A0A508AGE1"/>
<protein>
    <submittedName>
        <fullName evidence="18">TonB-dependent receptor</fullName>
    </submittedName>
</protein>
<evidence type="ECO:0000256" key="9">
    <source>
        <dbReference type="ARBA" id="ARBA00023077"/>
    </source>
</evidence>
<evidence type="ECO:0000256" key="2">
    <source>
        <dbReference type="ARBA" id="ARBA00022448"/>
    </source>
</evidence>
<keyword evidence="18" id="KW-0675">Receptor</keyword>
<evidence type="ECO:0000256" key="4">
    <source>
        <dbReference type="ARBA" id="ARBA00022496"/>
    </source>
</evidence>
<feature type="short sequence motif" description="TonB box" evidence="13">
    <location>
        <begin position="46"/>
        <end position="52"/>
    </location>
</feature>
<evidence type="ECO:0000256" key="6">
    <source>
        <dbReference type="ARBA" id="ARBA00022729"/>
    </source>
</evidence>
<evidence type="ECO:0000259" key="17">
    <source>
        <dbReference type="Pfam" id="PF07715"/>
    </source>
</evidence>
<organism evidence="18 19">
    <name type="scientific">Marilutibacter aestuarii</name>
    <dbReference type="NCBI Taxonomy" id="1706195"/>
    <lineage>
        <taxon>Bacteria</taxon>
        <taxon>Pseudomonadati</taxon>
        <taxon>Pseudomonadota</taxon>
        <taxon>Gammaproteobacteria</taxon>
        <taxon>Lysobacterales</taxon>
        <taxon>Lysobacteraceae</taxon>
        <taxon>Marilutibacter</taxon>
    </lineage>
</organism>
<dbReference type="InterPro" id="IPR037066">
    <property type="entry name" value="Plug_dom_sf"/>
</dbReference>
<accession>A0A508AGE1</accession>
<keyword evidence="8" id="KW-0406">Ion transport</keyword>
<keyword evidence="3 12" id="KW-1134">Transmembrane beta strand</keyword>
<keyword evidence="9 13" id="KW-0798">TonB box</keyword>
<evidence type="ECO:0000256" key="8">
    <source>
        <dbReference type="ARBA" id="ARBA00023065"/>
    </source>
</evidence>
<dbReference type="PANTHER" id="PTHR32552">
    <property type="entry name" value="FERRICHROME IRON RECEPTOR-RELATED"/>
    <property type="match status" value="1"/>
</dbReference>
<dbReference type="Proteomes" id="UP000318212">
    <property type="component" value="Unassembled WGS sequence"/>
</dbReference>
<evidence type="ECO:0000256" key="14">
    <source>
        <dbReference type="RuleBase" id="RU003357"/>
    </source>
</evidence>
<keyword evidence="5 12" id="KW-0812">Transmembrane</keyword>
<dbReference type="RefSeq" id="WP_141517631.1">
    <property type="nucleotide sequence ID" value="NZ_VICE01000044.1"/>
</dbReference>
<evidence type="ECO:0000256" key="15">
    <source>
        <dbReference type="SAM" id="SignalP"/>
    </source>
</evidence>
<dbReference type="InterPro" id="IPR010916">
    <property type="entry name" value="TonB_box_CS"/>
</dbReference>
<dbReference type="GO" id="GO:0009279">
    <property type="term" value="C:cell outer membrane"/>
    <property type="evidence" value="ECO:0007669"/>
    <property type="project" value="UniProtKB-SubCell"/>
</dbReference>
<dbReference type="InterPro" id="IPR036942">
    <property type="entry name" value="Beta-barrel_TonB_sf"/>
</dbReference>
<evidence type="ECO:0000313" key="19">
    <source>
        <dbReference type="Proteomes" id="UP000318212"/>
    </source>
</evidence>
<feature type="chain" id="PRO_5021301699" evidence="15">
    <location>
        <begin position="34"/>
        <end position="691"/>
    </location>
</feature>
<keyword evidence="10 12" id="KW-0472">Membrane</keyword>
<keyword evidence="4" id="KW-0410">Iron transport</keyword>
<dbReference type="PROSITE" id="PS00430">
    <property type="entry name" value="TONB_DEPENDENT_REC_1"/>
    <property type="match status" value="1"/>
</dbReference>
<dbReference type="GO" id="GO:0015344">
    <property type="term" value="F:siderophore uptake transmembrane transporter activity"/>
    <property type="evidence" value="ECO:0007669"/>
    <property type="project" value="TreeGrafter"/>
</dbReference>
<keyword evidence="19" id="KW-1185">Reference proteome</keyword>
<dbReference type="Pfam" id="PF00593">
    <property type="entry name" value="TonB_dep_Rec_b-barrel"/>
    <property type="match status" value="1"/>
</dbReference>
<gene>
    <name evidence="18" type="ORF">FKV25_04640</name>
</gene>
<dbReference type="InterPro" id="IPR039426">
    <property type="entry name" value="TonB-dep_rcpt-like"/>
</dbReference>
<evidence type="ECO:0000256" key="10">
    <source>
        <dbReference type="ARBA" id="ARBA00023136"/>
    </source>
</evidence>
<dbReference type="OrthoDB" id="9760620at2"/>
<evidence type="ECO:0000259" key="16">
    <source>
        <dbReference type="Pfam" id="PF00593"/>
    </source>
</evidence>
<evidence type="ECO:0000256" key="3">
    <source>
        <dbReference type="ARBA" id="ARBA00022452"/>
    </source>
</evidence>
<proteinExistence type="inferred from homology"/>
<feature type="domain" description="TonB-dependent receptor plug" evidence="17">
    <location>
        <begin position="72"/>
        <end position="177"/>
    </location>
</feature>